<name>A0AAU9KZ43_9STRA</name>
<dbReference type="PANTHER" id="PTHR42919">
    <property type="entry name" value="N-ALPHA-ACETYLTRANSFERASE"/>
    <property type="match status" value="1"/>
</dbReference>
<comment type="caution">
    <text evidence="4">The sequence shown here is derived from an EMBL/GenBank/DDBJ whole genome shotgun (WGS) entry which is preliminary data.</text>
</comment>
<dbReference type="Proteomes" id="UP001160483">
    <property type="component" value="Unassembled WGS sequence"/>
</dbReference>
<protein>
    <recommendedName>
        <fullName evidence="3">N-acetyltransferase domain-containing protein</fullName>
    </recommendedName>
</protein>
<evidence type="ECO:0000313" key="4">
    <source>
        <dbReference type="EMBL" id="CAH0474118.1"/>
    </source>
</evidence>
<dbReference type="InterPro" id="IPR000182">
    <property type="entry name" value="GNAT_dom"/>
</dbReference>
<dbReference type="GO" id="GO:0031415">
    <property type="term" value="C:NatA complex"/>
    <property type="evidence" value="ECO:0007669"/>
    <property type="project" value="TreeGrafter"/>
</dbReference>
<evidence type="ECO:0000313" key="6">
    <source>
        <dbReference type="Proteomes" id="UP001158986"/>
    </source>
</evidence>
<dbReference type="InterPro" id="IPR016181">
    <property type="entry name" value="Acyl_CoA_acyltransferase"/>
</dbReference>
<evidence type="ECO:0000313" key="7">
    <source>
        <dbReference type="Proteomes" id="UP001160483"/>
    </source>
</evidence>
<dbReference type="GO" id="GO:0016747">
    <property type="term" value="F:acyltransferase activity, transferring groups other than amino-acyl groups"/>
    <property type="evidence" value="ECO:0007669"/>
    <property type="project" value="InterPro"/>
</dbReference>
<dbReference type="Pfam" id="PF00583">
    <property type="entry name" value="Acetyltransf_1"/>
    <property type="match status" value="1"/>
</dbReference>
<accession>A0AAU9KZ43</accession>
<dbReference type="EMBL" id="CAKLCB010000264">
    <property type="protein sequence ID" value="CAH0518585.1"/>
    <property type="molecule type" value="Genomic_DNA"/>
</dbReference>
<dbReference type="AlphaFoldDB" id="A0AAU9KZ43"/>
<dbReference type="EMBL" id="CAKKTJ010000095">
    <property type="protein sequence ID" value="CAH0474118.1"/>
    <property type="molecule type" value="Genomic_DNA"/>
</dbReference>
<evidence type="ECO:0000259" key="3">
    <source>
        <dbReference type="PROSITE" id="PS51186"/>
    </source>
</evidence>
<keyword evidence="6" id="KW-1185">Reference proteome</keyword>
<evidence type="ECO:0000256" key="1">
    <source>
        <dbReference type="ARBA" id="ARBA00022679"/>
    </source>
</evidence>
<dbReference type="GO" id="GO:0007064">
    <property type="term" value="P:mitotic sister chromatid cohesion"/>
    <property type="evidence" value="ECO:0007669"/>
    <property type="project" value="TreeGrafter"/>
</dbReference>
<keyword evidence="1" id="KW-0808">Transferase</keyword>
<dbReference type="Proteomes" id="UP001158986">
    <property type="component" value="Unassembled WGS sequence"/>
</dbReference>
<keyword evidence="2" id="KW-0012">Acyltransferase</keyword>
<proteinExistence type="predicted"/>
<organism evidence="4 7">
    <name type="scientific">Peronospora belbahrii</name>
    <dbReference type="NCBI Taxonomy" id="622444"/>
    <lineage>
        <taxon>Eukaryota</taxon>
        <taxon>Sar</taxon>
        <taxon>Stramenopiles</taxon>
        <taxon>Oomycota</taxon>
        <taxon>Peronosporomycetes</taxon>
        <taxon>Peronosporales</taxon>
        <taxon>Peronosporaceae</taxon>
        <taxon>Peronospora</taxon>
    </lineage>
</organism>
<dbReference type="Gene3D" id="3.40.630.30">
    <property type="match status" value="1"/>
</dbReference>
<dbReference type="InterPro" id="IPR051556">
    <property type="entry name" value="N-term/lysine_N-AcTrnsfr"/>
</dbReference>
<gene>
    <name evidence="5" type="ORF">PBS001_LOCUS5150</name>
    <name evidence="4" type="ORF">PBS003_LOCUS986</name>
</gene>
<dbReference type="CDD" id="cd04301">
    <property type="entry name" value="NAT_SF"/>
    <property type="match status" value="1"/>
</dbReference>
<dbReference type="SUPFAM" id="SSF55729">
    <property type="entry name" value="Acyl-CoA N-acyltransferases (Nat)"/>
    <property type="match status" value="1"/>
</dbReference>
<dbReference type="PROSITE" id="PS51186">
    <property type="entry name" value="GNAT"/>
    <property type="match status" value="1"/>
</dbReference>
<evidence type="ECO:0000313" key="5">
    <source>
        <dbReference type="EMBL" id="CAH0518585.1"/>
    </source>
</evidence>
<sequence>MELRTLTDNVGLVRAVQKLNLGILPVQPPAFCYRRAEKDTHHLSWATISDQCTVSGALIADLELDSRNGQRTVQLRTLVVLAQYRRQGIGTQLVQKVIEQAKNAETRDGENIAAIRLHVHAGNVEAIAFYKALGFVKTAQVENYYRHLELRTAFVMEYALH</sequence>
<reference evidence="4 6" key="1">
    <citation type="submission" date="2021-11" db="EMBL/GenBank/DDBJ databases">
        <authorList>
            <person name="Islam A."/>
            <person name="Islam S."/>
            <person name="Flora M.S."/>
            <person name="Rahman M."/>
            <person name="Ziaur R.M."/>
            <person name="Epstein J.H."/>
            <person name="Hassan M."/>
            <person name="Klassen M."/>
            <person name="Woodard K."/>
            <person name="Webb A."/>
            <person name="Webby R.J."/>
            <person name="El Zowalaty M.E."/>
        </authorList>
    </citation>
    <scope>NUCLEOTIDE SEQUENCE</scope>
    <source>
        <strain evidence="5">Pbs1</strain>
        <strain evidence="4">Pbs3</strain>
    </source>
</reference>
<dbReference type="PANTHER" id="PTHR42919:SF8">
    <property type="entry name" value="N-ALPHA-ACETYLTRANSFERASE 50"/>
    <property type="match status" value="1"/>
</dbReference>
<feature type="domain" description="N-acetyltransferase" evidence="3">
    <location>
        <begin position="1"/>
        <end position="161"/>
    </location>
</feature>
<evidence type="ECO:0000256" key="2">
    <source>
        <dbReference type="ARBA" id="ARBA00023315"/>
    </source>
</evidence>